<comment type="caution">
    <text evidence="2">The sequence shown here is derived from an EMBL/GenBank/DDBJ whole genome shotgun (WGS) entry which is preliminary data.</text>
</comment>
<dbReference type="RefSeq" id="XP_037154288.1">
    <property type="nucleotide sequence ID" value="XM_037300440.1"/>
</dbReference>
<dbReference type="InterPro" id="IPR022137">
    <property type="entry name" value="Znf_prot_DUF3669"/>
</dbReference>
<dbReference type="Proteomes" id="UP000593566">
    <property type="component" value="Unassembled WGS sequence"/>
</dbReference>
<evidence type="ECO:0000313" key="2">
    <source>
        <dbReference type="EMBL" id="KAF6225579.1"/>
    </source>
</evidence>
<name>A0A8H6CLR4_9LECA</name>
<dbReference type="PANTHER" id="PTHR40780:SF2">
    <property type="entry name" value="DUF3669 DOMAIN-CONTAINING PROTEIN"/>
    <property type="match status" value="1"/>
</dbReference>
<dbReference type="EMBL" id="JACCJB010000007">
    <property type="protein sequence ID" value="KAF6225579.1"/>
    <property type="molecule type" value="Genomic_DNA"/>
</dbReference>
<organism evidence="2 3">
    <name type="scientific">Letharia lupina</name>
    <dbReference type="NCBI Taxonomy" id="560253"/>
    <lineage>
        <taxon>Eukaryota</taxon>
        <taxon>Fungi</taxon>
        <taxon>Dikarya</taxon>
        <taxon>Ascomycota</taxon>
        <taxon>Pezizomycotina</taxon>
        <taxon>Lecanoromycetes</taxon>
        <taxon>OSLEUM clade</taxon>
        <taxon>Lecanoromycetidae</taxon>
        <taxon>Lecanorales</taxon>
        <taxon>Lecanorineae</taxon>
        <taxon>Parmeliaceae</taxon>
        <taxon>Letharia</taxon>
    </lineage>
</organism>
<dbReference type="PANTHER" id="PTHR40780">
    <property type="entry name" value="DUF3669 DOMAIN-CONTAINING PROTEIN"/>
    <property type="match status" value="1"/>
</dbReference>
<sequence>MIQDAFPENTIPKTPSCNFFRTPGSDLYWKANINKFPASHREIGAAFQYFDDEIREEARNDKENEACLIRIYLGENETGNEDYHSLRNFPMRLSMVKKLDLDKTLLADEMAIALAIIHWQAQVDAMDAEFVLRKCSSNAKPHEVDVLPLEFNKRSINVWVLDFDKSSRIELTSNDVDKYLVPALIGNDPYYPRPDVDTELWTQFSKTYLKASRLVLRNKQVSSQAMELPEIFLDKVASKIKEHEGWDPEEHIVFG</sequence>
<protein>
    <recommendedName>
        <fullName evidence="1">DUF3669 domain-containing protein</fullName>
    </recommendedName>
</protein>
<proteinExistence type="predicted"/>
<dbReference type="GeneID" id="59337974"/>
<gene>
    <name evidence="2" type="ORF">HO133_009579</name>
</gene>
<evidence type="ECO:0000313" key="3">
    <source>
        <dbReference type="Proteomes" id="UP000593566"/>
    </source>
</evidence>
<keyword evidence="3" id="KW-1185">Reference proteome</keyword>
<reference evidence="2 3" key="1">
    <citation type="journal article" date="2020" name="Genomics">
        <title>Complete, high-quality genomes from long-read metagenomic sequencing of two wolf lichen thalli reveals enigmatic genome architecture.</title>
        <authorList>
            <person name="McKenzie S.K."/>
            <person name="Walston R.F."/>
            <person name="Allen J.L."/>
        </authorList>
    </citation>
    <scope>NUCLEOTIDE SEQUENCE [LARGE SCALE GENOMIC DNA]</scope>
    <source>
        <strain evidence="2">WasteWater1</strain>
    </source>
</reference>
<feature type="domain" description="DUF3669" evidence="1">
    <location>
        <begin position="158"/>
        <end position="219"/>
    </location>
</feature>
<accession>A0A8H6CLR4</accession>
<dbReference type="Pfam" id="PF12417">
    <property type="entry name" value="DUF3669"/>
    <property type="match status" value="1"/>
</dbReference>
<dbReference type="AlphaFoldDB" id="A0A8H6CLR4"/>
<evidence type="ECO:0000259" key="1">
    <source>
        <dbReference type="Pfam" id="PF12417"/>
    </source>
</evidence>